<dbReference type="InterPro" id="IPR001638">
    <property type="entry name" value="Solute-binding_3/MltF_N"/>
</dbReference>
<dbReference type="EMBL" id="JH600068">
    <property type="protein sequence ID" value="EIG53782.1"/>
    <property type="molecule type" value="Genomic_DNA"/>
</dbReference>
<gene>
    <name evidence="4" type="ORF">DesU5LDRAFT_2114</name>
</gene>
<evidence type="ECO:0000256" key="1">
    <source>
        <dbReference type="ARBA" id="ARBA00022729"/>
    </source>
</evidence>
<keyword evidence="2" id="KW-0812">Transmembrane</keyword>
<sequence>MAVASARTASVALWNRQPGQAMGRILGYVAVTLLLAAGGVWGLLYVREGGNAPTPVWSGGEVRIGYSSEPPYSFRTSDGKVTGEAPEIAKAVLEAMGATAVRWVLLDFGRAIPSLLDGQVDMLANGLFITPERSAQVLFSLPFCRVRPGLLVRRGNPFSLLSYEDVAARTDVTAAVLDGSVEQAALARLGKPAERLFVAPDSAAGLAAVGSGLADCLALSAPTVAWLAGEAAGEVEPAAPFREPPDTFDAAIGESAFAFRPQDRALAEAVNAALRRYIGSPQHMRTVSPFGFGPEALPGWRR</sequence>
<feature type="domain" description="Solute-binding protein family 3/N-terminal" evidence="3">
    <location>
        <begin position="61"/>
        <end position="288"/>
    </location>
</feature>
<dbReference type="PANTHER" id="PTHR35936">
    <property type="entry name" value="MEMBRANE-BOUND LYTIC MUREIN TRANSGLYCOSYLASE F"/>
    <property type="match status" value="1"/>
</dbReference>
<evidence type="ECO:0000313" key="4">
    <source>
        <dbReference type="EMBL" id="EIG53782.1"/>
    </source>
</evidence>
<evidence type="ECO:0000259" key="3">
    <source>
        <dbReference type="SMART" id="SM00062"/>
    </source>
</evidence>
<dbReference type="Gene3D" id="3.40.190.10">
    <property type="entry name" value="Periplasmic binding protein-like II"/>
    <property type="match status" value="2"/>
</dbReference>
<reference evidence="4" key="1">
    <citation type="submission" date="2011-11" db="EMBL/GenBank/DDBJ databases">
        <title>Improved High-Quality Draft sequence of Desulfovibrio sp. U5L.</title>
        <authorList>
            <consortium name="US DOE Joint Genome Institute"/>
            <person name="Lucas S."/>
            <person name="Han J."/>
            <person name="Lapidus A."/>
            <person name="Cheng J.-F."/>
            <person name="Goodwin L."/>
            <person name="Pitluck S."/>
            <person name="Peters L."/>
            <person name="Ovchinnikova G."/>
            <person name="Held B."/>
            <person name="Detter J.C."/>
            <person name="Han C."/>
            <person name="Tapia R."/>
            <person name="Land M."/>
            <person name="Hauser L."/>
            <person name="Kyrpides N."/>
            <person name="Ivanova N."/>
            <person name="Pagani I."/>
            <person name="Gabster J."/>
            <person name="Walker C."/>
            <person name="Stolyar S."/>
            <person name="Stahl D."/>
            <person name="Arkin A."/>
            <person name="Dehal P."/>
            <person name="Hazen T."/>
            <person name="Woyke T."/>
        </authorList>
    </citation>
    <scope>NUCLEOTIDE SEQUENCE [LARGE SCALE GENOMIC DNA]</scope>
    <source>
        <strain evidence="4">U5L</strain>
    </source>
</reference>
<organism evidence="4">
    <name type="scientific">Desulfovibrio sp. U5L</name>
    <dbReference type="NCBI Taxonomy" id="596152"/>
    <lineage>
        <taxon>Bacteria</taxon>
        <taxon>Pseudomonadati</taxon>
        <taxon>Thermodesulfobacteriota</taxon>
        <taxon>Desulfovibrionia</taxon>
        <taxon>Desulfovibrionales</taxon>
        <taxon>Desulfovibrionaceae</taxon>
        <taxon>Desulfovibrio</taxon>
    </lineage>
</organism>
<accession>I2Q1X6</accession>
<dbReference type="SMART" id="SM00062">
    <property type="entry name" value="PBPb"/>
    <property type="match status" value="1"/>
</dbReference>
<dbReference type="SUPFAM" id="SSF53850">
    <property type="entry name" value="Periplasmic binding protein-like II"/>
    <property type="match status" value="1"/>
</dbReference>
<dbReference type="eggNOG" id="COG0834">
    <property type="taxonomic scope" value="Bacteria"/>
</dbReference>
<keyword evidence="2" id="KW-0472">Membrane</keyword>
<protein>
    <submittedName>
        <fullName evidence="4">Periplasmic component of amino acid ABC-type transporter/signal transduction system</fullName>
    </submittedName>
</protein>
<dbReference type="PANTHER" id="PTHR35936:SF17">
    <property type="entry name" value="ARGININE-BINDING EXTRACELLULAR PROTEIN ARTP"/>
    <property type="match status" value="1"/>
</dbReference>
<keyword evidence="1" id="KW-0732">Signal</keyword>
<feature type="transmembrane region" description="Helical" evidence="2">
    <location>
        <begin position="25"/>
        <end position="46"/>
    </location>
</feature>
<evidence type="ECO:0000256" key="2">
    <source>
        <dbReference type="SAM" id="Phobius"/>
    </source>
</evidence>
<name>I2Q1X6_9BACT</name>
<proteinExistence type="predicted"/>
<dbReference type="AlphaFoldDB" id="I2Q1X6"/>
<dbReference type="HOGENOM" id="CLU_019602_2_0_7"/>
<keyword evidence="2" id="KW-1133">Transmembrane helix</keyword>
<dbReference type="STRING" id="596152.DesU5LDRAFT_2114"/>
<dbReference type="Pfam" id="PF00497">
    <property type="entry name" value="SBP_bac_3"/>
    <property type="match status" value="1"/>
</dbReference>